<dbReference type="NCBIfam" id="TIGR01496">
    <property type="entry name" value="DHPS"/>
    <property type="match status" value="1"/>
</dbReference>
<dbReference type="GO" id="GO:0005829">
    <property type="term" value="C:cytosol"/>
    <property type="evidence" value="ECO:0007669"/>
    <property type="project" value="TreeGrafter"/>
</dbReference>
<evidence type="ECO:0000256" key="7">
    <source>
        <dbReference type="ARBA" id="ARBA00022679"/>
    </source>
</evidence>
<dbReference type="GO" id="GO:0046656">
    <property type="term" value="P:folic acid biosynthetic process"/>
    <property type="evidence" value="ECO:0007669"/>
    <property type="project" value="UniProtKB-KW"/>
</dbReference>
<keyword evidence="7 12" id="KW-0808">Transferase</keyword>
<comment type="function">
    <text evidence="12">Catalyzes the condensation of para-aminobenzoate (pABA) with 6-hydroxymethyl-7,8-dihydropterin diphosphate (DHPt-PP) to form 7,8-dihydropteroate (H2Pte), the immediate precursor of folate derivatives.</text>
</comment>
<evidence type="ECO:0000313" key="15">
    <source>
        <dbReference type="Proteomes" id="UP000199073"/>
    </source>
</evidence>
<dbReference type="RefSeq" id="WP_092221141.1">
    <property type="nucleotide sequence ID" value="NZ_FNJI01000007.1"/>
</dbReference>
<dbReference type="AlphaFoldDB" id="A0A1H0NES4"/>
<reference evidence="14 15" key="1">
    <citation type="submission" date="2016-10" db="EMBL/GenBank/DDBJ databases">
        <authorList>
            <person name="de Groot N.N."/>
        </authorList>
    </citation>
    <scope>NUCLEOTIDE SEQUENCE [LARGE SCALE GENOMIC DNA]</scope>
    <source>
        <strain evidence="14 15">DSM 12130</strain>
    </source>
</reference>
<keyword evidence="15" id="KW-1185">Reference proteome</keyword>
<dbReference type="InterPro" id="IPR006390">
    <property type="entry name" value="DHP_synth_dom"/>
</dbReference>
<comment type="pathway">
    <text evidence="3 12">Cofactor biosynthesis; tetrahydrofolate biosynthesis; 7,8-dihydrofolate from 2-amino-4-hydroxy-6-hydroxymethyl-7,8-dihydropteridine diphosphate and 4-aminobenzoate: step 1/2.</text>
</comment>
<dbReference type="PROSITE" id="PS00793">
    <property type="entry name" value="DHPS_2"/>
    <property type="match status" value="1"/>
</dbReference>
<dbReference type="OrthoDB" id="9811744at2"/>
<evidence type="ECO:0000259" key="13">
    <source>
        <dbReference type="PROSITE" id="PS50972"/>
    </source>
</evidence>
<dbReference type="InterPro" id="IPR011005">
    <property type="entry name" value="Dihydropteroate_synth-like_sf"/>
</dbReference>
<dbReference type="UniPathway" id="UPA00077">
    <property type="reaction ID" value="UER00156"/>
</dbReference>
<keyword evidence="8 12" id="KW-0479">Metal-binding</keyword>
<keyword evidence="10 12" id="KW-0289">Folate biosynthesis</keyword>
<dbReference type="EC" id="2.5.1.15" evidence="5 12"/>
<name>A0A1H0NES4_9BACT</name>
<dbReference type="GO" id="GO:0004156">
    <property type="term" value="F:dihydropteroate synthase activity"/>
    <property type="evidence" value="ECO:0007669"/>
    <property type="project" value="UniProtKB-EC"/>
</dbReference>
<proteinExistence type="inferred from homology"/>
<dbReference type="CDD" id="cd00739">
    <property type="entry name" value="DHPS"/>
    <property type="match status" value="1"/>
</dbReference>
<evidence type="ECO:0000256" key="10">
    <source>
        <dbReference type="ARBA" id="ARBA00022909"/>
    </source>
</evidence>
<sequence length="269" mass="29191">MDDTKIKIMGVLNVTPDSFSDGGLYASFETACAQAEKMIAEGAAILDIGGESTRPFSDPVSTDEELKRVIPVIEAIRQKHDIPISIDTMKMEVAKKAIAAGATIINDVSALRGDPRMGELAADTRADVILMHMQGTPADMQVKPTYDNVVEEIIDFFKERIDYALGCGISRDRIIVDPGIGFGKNLAHNLSILKHLDRFATLGLPVMLAHSRKRFLGEITGVQAEIERDIATAVVAAVCAAKTIDYVRVHDVATTRQAIRLAEAIDCAR</sequence>
<dbReference type="Gene3D" id="3.20.20.20">
    <property type="entry name" value="Dihydropteroate synthase-like"/>
    <property type="match status" value="1"/>
</dbReference>
<feature type="domain" description="Pterin-binding" evidence="13">
    <location>
        <begin position="6"/>
        <end position="260"/>
    </location>
</feature>
<comment type="similarity">
    <text evidence="4 12">Belongs to the DHPS family.</text>
</comment>
<dbReference type="SUPFAM" id="SSF51717">
    <property type="entry name" value="Dihydropteroate synthetase-like"/>
    <property type="match status" value="1"/>
</dbReference>
<dbReference type="GO" id="GO:0046654">
    <property type="term" value="P:tetrahydrofolate biosynthetic process"/>
    <property type="evidence" value="ECO:0007669"/>
    <property type="project" value="UniProtKB-UniPathway"/>
</dbReference>
<dbReference type="EMBL" id="FNJI01000007">
    <property type="protein sequence ID" value="SDO91118.1"/>
    <property type="molecule type" value="Genomic_DNA"/>
</dbReference>
<accession>A0A1H0NES4</accession>
<evidence type="ECO:0000256" key="1">
    <source>
        <dbReference type="ARBA" id="ARBA00000012"/>
    </source>
</evidence>
<evidence type="ECO:0000256" key="3">
    <source>
        <dbReference type="ARBA" id="ARBA00004763"/>
    </source>
</evidence>
<dbReference type="PANTHER" id="PTHR20941:SF1">
    <property type="entry name" value="FOLIC ACID SYNTHESIS PROTEIN FOL1"/>
    <property type="match status" value="1"/>
</dbReference>
<evidence type="ECO:0000256" key="4">
    <source>
        <dbReference type="ARBA" id="ARBA00009503"/>
    </source>
</evidence>
<evidence type="ECO:0000256" key="5">
    <source>
        <dbReference type="ARBA" id="ARBA00012458"/>
    </source>
</evidence>
<comment type="cofactor">
    <cofactor evidence="2 12">
        <name>Mg(2+)</name>
        <dbReference type="ChEBI" id="CHEBI:18420"/>
    </cofactor>
</comment>
<evidence type="ECO:0000313" key="14">
    <source>
        <dbReference type="EMBL" id="SDO91118.1"/>
    </source>
</evidence>
<dbReference type="GO" id="GO:0046872">
    <property type="term" value="F:metal ion binding"/>
    <property type="evidence" value="ECO:0007669"/>
    <property type="project" value="UniProtKB-KW"/>
</dbReference>
<dbReference type="FunFam" id="3.20.20.20:FF:000006">
    <property type="entry name" value="Dihydropteroate synthase"/>
    <property type="match status" value="1"/>
</dbReference>
<dbReference type="PANTHER" id="PTHR20941">
    <property type="entry name" value="FOLATE SYNTHESIS PROTEINS"/>
    <property type="match status" value="1"/>
</dbReference>
<dbReference type="PROSITE" id="PS00792">
    <property type="entry name" value="DHPS_1"/>
    <property type="match status" value="1"/>
</dbReference>
<keyword evidence="9 12" id="KW-0460">Magnesium</keyword>
<dbReference type="InterPro" id="IPR000489">
    <property type="entry name" value="Pterin-binding_dom"/>
</dbReference>
<organism evidence="14 15">
    <name type="scientific">Desulforhopalus singaporensis</name>
    <dbReference type="NCBI Taxonomy" id="91360"/>
    <lineage>
        <taxon>Bacteria</taxon>
        <taxon>Pseudomonadati</taxon>
        <taxon>Thermodesulfobacteriota</taxon>
        <taxon>Desulfobulbia</taxon>
        <taxon>Desulfobulbales</taxon>
        <taxon>Desulfocapsaceae</taxon>
        <taxon>Desulforhopalus</taxon>
    </lineage>
</organism>
<protein>
    <recommendedName>
        <fullName evidence="6 12">Dihydropteroate synthase</fullName>
        <shortName evidence="12">DHPS</shortName>
        <ecNumber evidence="5 12">2.5.1.15</ecNumber>
    </recommendedName>
    <alternativeName>
        <fullName evidence="11 12">Dihydropteroate pyrophosphorylase</fullName>
    </alternativeName>
</protein>
<dbReference type="InterPro" id="IPR045031">
    <property type="entry name" value="DHP_synth-like"/>
</dbReference>
<gene>
    <name evidence="14" type="ORF">SAMN05660330_01367</name>
</gene>
<comment type="catalytic activity">
    <reaction evidence="1">
        <text>(7,8-dihydropterin-6-yl)methyl diphosphate + 4-aminobenzoate = 7,8-dihydropteroate + diphosphate</text>
        <dbReference type="Rhea" id="RHEA:19949"/>
        <dbReference type="ChEBI" id="CHEBI:17836"/>
        <dbReference type="ChEBI" id="CHEBI:17839"/>
        <dbReference type="ChEBI" id="CHEBI:33019"/>
        <dbReference type="ChEBI" id="CHEBI:72950"/>
        <dbReference type="EC" id="2.5.1.15"/>
    </reaction>
</comment>
<evidence type="ECO:0000256" key="2">
    <source>
        <dbReference type="ARBA" id="ARBA00001946"/>
    </source>
</evidence>
<dbReference type="PROSITE" id="PS50972">
    <property type="entry name" value="PTERIN_BINDING"/>
    <property type="match status" value="1"/>
</dbReference>
<dbReference type="STRING" id="91360.SAMN05660330_01367"/>
<evidence type="ECO:0000256" key="6">
    <source>
        <dbReference type="ARBA" id="ARBA00016919"/>
    </source>
</evidence>
<dbReference type="Proteomes" id="UP000199073">
    <property type="component" value="Unassembled WGS sequence"/>
</dbReference>
<evidence type="ECO:0000256" key="9">
    <source>
        <dbReference type="ARBA" id="ARBA00022842"/>
    </source>
</evidence>
<dbReference type="Pfam" id="PF00809">
    <property type="entry name" value="Pterin_bind"/>
    <property type="match status" value="1"/>
</dbReference>
<evidence type="ECO:0000256" key="12">
    <source>
        <dbReference type="RuleBase" id="RU361205"/>
    </source>
</evidence>
<evidence type="ECO:0000256" key="8">
    <source>
        <dbReference type="ARBA" id="ARBA00022723"/>
    </source>
</evidence>
<evidence type="ECO:0000256" key="11">
    <source>
        <dbReference type="ARBA" id="ARBA00030193"/>
    </source>
</evidence>